<dbReference type="OrthoDB" id="1925024at2"/>
<evidence type="ECO:0000313" key="3">
    <source>
        <dbReference type="Proteomes" id="UP000306888"/>
    </source>
</evidence>
<name>A0A4S2DGH6_9CLOT</name>
<keyword evidence="1" id="KW-1133">Transmembrane helix</keyword>
<gene>
    <name evidence="2" type="ORF">E5347_13440</name>
</gene>
<keyword evidence="1" id="KW-0812">Transmembrane</keyword>
<evidence type="ECO:0000256" key="1">
    <source>
        <dbReference type="SAM" id="Phobius"/>
    </source>
</evidence>
<dbReference type="AlphaFoldDB" id="A0A4S2DGH6"/>
<keyword evidence="1" id="KW-0472">Membrane</keyword>
<dbReference type="EMBL" id="SRYR01000009">
    <property type="protein sequence ID" value="TGY41169.1"/>
    <property type="molecule type" value="Genomic_DNA"/>
</dbReference>
<accession>A0A4S2DGH6</accession>
<sequence>MKLKNTLIISVCVIVIIFGGIKVFDKGLNEIKSKRLGLDKTKSEEVASNQIKRRALGTDEGKSKDLDNDEIKSEIEELEKVKSDTITKTFDGSYMSPLVTVSEYKPQFNIKLDGIDKDSELILINSYSGEMIKMDYNEDGEYILSTSLEKDVDYGILVDYRLTGSIRVVNDLKEINDEEIYNEIMENLQCGL</sequence>
<proteinExistence type="predicted"/>
<dbReference type="Proteomes" id="UP000306888">
    <property type="component" value="Unassembled WGS sequence"/>
</dbReference>
<evidence type="ECO:0000313" key="2">
    <source>
        <dbReference type="EMBL" id="TGY41169.1"/>
    </source>
</evidence>
<protein>
    <submittedName>
        <fullName evidence="2">Uncharacterized protein</fullName>
    </submittedName>
</protein>
<feature type="transmembrane region" description="Helical" evidence="1">
    <location>
        <begin position="6"/>
        <end position="24"/>
    </location>
</feature>
<comment type="caution">
    <text evidence="2">The sequence shown here is derived from an EMBL/GenBank/DDBJ whole genome shotgun (WGS) entry which is preliminary data.</text>
</comment>
<organism evidence="2 3">
    <name type="scientific">Clostridium sartagoforme</name>
    <dbReference type="NCBI Taxonomy" id="84031"/>
    <lineage>
        <taxon>Bacteria</taxon>
        <taxon>Bacillati</taxon>
        <taxon>Bacillota</taxon>
        <taxon>Clostridia</taxon>
        <taxon>Eubacteriales</taxon>
        <taxon>Clostridiaceae</taxon>
        <taxon>Clostridium</taxon>
    </lineage>
</organism>
<keyword evidence="3" id="KW-1185">Reference proteome</keyword>
<dbReference type="RefSeq" id="WP_136007745.1">
    <property type="nucleotide sequence ID" value="NZ_SRYR01000009.1"/>
</dbReference>
<reference evidence="2 3" key="1">
    <citation type="submission" date="2019-04" db="EMBL/GenBank/DDBJ databases">
        <title>Microbes associate with the intestines of laboratory mice.</title>
        <authorList>
            <person name="Navarre W."/>
            <person name="Wong E."/>
            <person name="Huang K."/>
            <person name="Tropini C."/>
            <person name="Ng K."/>
            <person name="Yu B."/>
        </authorList>
    </citation>
    <scope>NUCLEOTIDE SEQUENCE [LARGE SCALE GENOMIC DNA]</scope>
    <source>
        <strain evidence="2 3">NM50_B9-20</strain>
    </source>
</reference>